<proteinExistence type="inferred from homology"/>
<dbReference type="GO" id="GO:0004816">
    <property type="term" value="F:asparagine-tRNA ligase activity"/>
    <property type="evidence" value="ECO:0007669"/>
    <property type="project" value="UniProtKB-UniRule"/>
</dbReference>
<keyword evidence="3 7" id="KW-0547">Nucleotide-binding</keyword>
<dbReference type="SUPFAM" id="SSF55681">
    <property type="entry name" value="Class II aaRS and biotin synthetases"/>
    <property type="match status" value="1"/>
</dbReference>
<evidence type="ECO:0000256" key="7">
    <source>
        <dbReference type="HAMAP-Rule" id="MF_00534"/>
    </source>
</evidence>
<dbReference type="EC" id="6.1.1.22" evidence="7"/>
<dbReference type="PANTHER" id="PTHR22594">
    <property type="entry name" value="ASPARTYL/LYSYL-TRNA SYNTHETASE"/>
    <property type="match status" value="1"/>
</dbReference>
<dbReference type="NCBIfam" id="NF003037">
    <property type="entry name" value="PRK03932.1"/>
    <property type="match status" value="1"/>
</dbReference>
<evidence type="ECO:0000313" key="11">
    <source>
        <dbReference type="EMBL" id="BAL57117.1"/>
    </source>
</evidence>
<evidence type="ECO:0000313" key="10">
    <source>
        <dbReference type="EMBL" id="BAL55861.1"/>
    </source>
</evidence>
<feature type="domain" description="Aminoacyl-transfer RNA synthetases class-II family profile" evidence="8">
    <location>
        <begin position="132"/>
        <end position="431"/>
    </location>
</feature>
<gene>
    <name evidence="7" type="primary">asnS</name>
    <name evidence="9" type="ORF">HGMM_F31E01C40</name>
    <name evidence="10" type="ORF">HGMM_F32F05C19</name>
    <name evidence="11" type="ORF">HGMM_F47C08C38</name>
</gene>
<sequence>MIMEQTYIEEIAKRVGQEALICGWLYNRRESGKIQFLLIRDGTGIIQGVVTKADGEAFEKALKLTQESSLKVRGTVREDPRAPGGYELHIKEIEIIQRVEEKYPIDLKEHGPGFLLDHRHLWIRTPRQAAILRVRHEVMQSIRDFFNERGFIATESPILTPSACEGTTTLFEVNYFDEKAYLSQSGQLYLEATAMALGKVYWIGPAFRAEKSKTRKHLTEFWMAEAEVAFFEHEQNLQLQEELVKYVIGRCLHKRARELKELGRQTESLEKVLQEPFARVTYAESLEIVNDLLKEKIASGEVEKLNWGDDFGAPHEEALGQHFGRPVFVEFFPAKMKAFYMEPKPDNPDLVLAADLIAPEGYGEIIGGSQRISDIALLKQRLKDFGLPEEPYQWYMDLRKYGGVPHAGFGLGVERLTTWITGIEHLRETIPFPRMIYRLKP</sequence>
<dbReference type="AlphaFoldDB" id="H5SLT1"/>
<dbReference type="GO" id="GO:0006421">
    <property type="term" value="P:asparaginyl-tRNA aminoacylation"/>
    <property type="evidence" value="ECO:0007669"/>
    <property type="project" value="UniProtKB-UniRule"/>
</dbReference>
<dbReference type="InterPro" id="IPR006195">
    <property type="entry name" value="aa-tRNA-synth_II"/>
</dbReference>
<reference evidence="11" key="1">
    <citation type="journal article" date="2005" name="Environ. Microbiol.">
        <title>Genetic and functional properties of uncultivated thermophilic crenarchaeotes from a subsurface gold mine as revealed by analysis of genome fragments.</title>
        <authorList>
            <person name="Nunoura T."/>
            <person name="Hirayama H."/>
            <person name="Takami H."/>
            <person name="Oida H."/>
            <person name="Nishi S."/>
            <person name="Shimamura S."/>
            <person name="Suzuki Y."/>
            <person name="Inagaki F."/>
            <person name="Takai K."/>
            <person name="Nealson K.H."/>
            <person name="Horikoshi K."/>
        </authorList>
    </citation>
    <scope>NUCLEOTIDE SEQUENCE</scope>
</reference>
<dbReference type="InterPro" id="IPR012340">
    <property type="entry name" value="NA-bd_OB-fold"/>
</dbReference>
<keyword evidence="5 7" id="KW-0648">Protein biosynthesis</keyword>
<dbReference type="InterPro" id="IPR004365">
    <property type="entry name" value="NA-bd_OB_tRNA"/>
</dbReference>
<reference evidence="11" key="2">
    <citation type="journal article" date="2012" name="PLoS ONE">
        <title>A Deeply Branching Thermophilic Bacterium with an Ancient Acetyl-CoA Pathway Dominates a Subsurface Ecosystem.</title>
        <authorList>
            <person name="Takami H."/>
            <person name="Noguchi H."/>
            <person name="Takaki Y."/>
            <person name="Uchiyama I."/>
            <person name="Toyoda A."/>
            <person name="Nishi S."/>
            <person name="Chee G.-J."/>
            <person name="Arai W."/>
            <person name="Nunoura T."/>
            <person name="Itoh T."/>
            <person name="Hattori M."/>
            <person name="Takai K."/>
        </authorList>
    </citation>
    <scope>NUCLEOTIDE SEQUENCE</scope>
</reference>
<dbReference type="EMBL" id="AP011729">
    <property type="protein sequence ID" value="BAL55804.1"/>
    <property type="molecule type" value="Genomic_DNA"/>
</dbReference>
<dbReference type="GO" id="GO:0005524">
    <property type="term" value="F:ATP binding"/>
    <property type="evidence" value="ECO:0007669"/>
    <property type="project" value="UniProtKB-UniRule"/>
</dbReference>
<name>H5SLT1_9BACT</name>
<dbReference type="EMBL" id="AP011731">
    <property type="protein sequence ID" value="BAL55861.1"/>
    <property type="molecule type" value="Genomic_DNA"/>
</dbReference>
<evidence type="ECO:0000256" key="3">
    <source>
        <dbReference type="ARBA" id="ARBA00022741"/>
    </source>
</evidence>
<keyword evidence="2 7" id="KW-0436">Ligase</keyword>
<dbReference type="PANTHER" id="PTHR22594:SF34">
    <property type="entry name" value="ASPARAGINE--TRNA LIGASE, MITOCHONDRIAL-RELATED"/>
    <property type="match status" value="1"/>
</dbReference>
<dbReference type="PROSITE" id="PS50862">
    <property type="entry name" value="AA_TRNA_LIGASE_II"/>
    <property type="match status" value="1"/>
</dbReference>
<evidence type="ECO:0000256" key="6">
    <source>
        <dbReference type="ARBA" id="ARBA00023146"/>
    </source>
</evidence>
<evidence type="ECO:0000256" key="2">
    <source>
        <dbReference type="ARBA" id="ARBA00022598"/>
    </source>
</evidence>
<dbReference type="Gene3D" id="2.40.50.140">
    <property type="entry name" value="Nucleic acid-binding proteins"/>
    <property type="match status" value="1"/>
</dbReference>
<dbReference type="CDD" id="cd00776">
    <property type="entry name" value="AsxRS_core"/>
    <property type="match status" value="1"/>
</dbReference>
<dbReference type="InterPro" id="IPR004522">
    <property type="entry name" value="Asn-tRNA-ligase"/>
</dbReference>
<dbReference type="NCBIfam" id="TIGR00457">
    <property type="entry name" value="asnS"/>
    <property type="match status" value="1"/>
</dbReference>
<dbReference type="Gene3D" id="3.30.930.10">
    <property type="entry name" value="Bira Bifunctional Protein, Domain 2"/>
    <property type="match status" value="1"/>
</dbReference>
<evidence type="ECO:0000256" key="4">
    <source>
        <dbReference type="ARBA" id="ARBA00022840"/>
    </source>
</evidence>
<dbReference type="InterPro" id="IPR002312">
    <property type="entry name" value="Asp/Asn-tRNA-synth_IIb"/>
</dbReference>
<dbReference type="PRINTS" id="PR01042">
    <property type="entry name" value="TRNASYNTHASP"/>
</dbReference>
<evidence type="ECO:0000259" key="8">
    <source>
        <dbReference type="PROSITE" id="PS50862"/>
    </source>
</evidence>
<dbReference type="GO" id="GO:0005737">
    <property type="term" value="C:cytoplasm"/>
    <property type="evidence" value="ECO:0007669"/>
    <property type="project" value="UniProtKB-SubCell"/>
</dbReference>
<dbReference type="InterPro" id="IPR004364">
    <property type="entry name" value="Aa-tRNA-synt_II"/>
</dbReference>
<comment type="catalytic activity">
    <reaction evidence="7">
        <text>tRNA(Asn) + L-asparagine + ATP = L-asparaginyl-tRNA(Asn) + AMP + diphosphate + H(+)</text>
        <dbReference type="Rhea" id="RHEA:11180"/>
        <dbReference type="Rhea" id="RHEA-COMP:9659"/>
        <dbReference type="Rhea" id="RHEA-COMP:9674"/>
        <dbReference type="ChEBI" id="CHEBI:15378"/>
        <dbReference type="ChEBI" id="CHEBI:30616"/>
        <dbReference type="ChEBI" id="CHEBI:33019"/>
        <dbReference type="ChEBI" id="CHEBI:58048"/>
        <dbReference type="ChEBI" id="CHEBI:78442"/>
        <dbReference type="ChEBI" id="CHEBI:78515"/>
        <dbReference type="ChEBI" id="CHEBI:456215"/>
        <dbReference type="EC" id="6.1.1.22"/>
    </reaction>
</comment>
<dbReference type="HAMAP" id="MF_00534">
    <property type="entry name" value="Asn_tRNA_synth"/>
    <property type="match status" value="1"/>
</dbReference>
<evidence type="ECO:0000256" key="1">
    <source>
        <dbReference type="ARBA" id="ARBA00008226"/>
    </source>
</evidence>
<dbReference type="NCBIfam" id="NF003483">
    <property type="entry name" value="PRK05159.1"/>
    <property type="match status" value="1"/>
</dbReference>
<comment type="similarity">
    <text evidence="1 7">Belongs to the class-II aminoacyl-tRNA synthetase family.</text>
</comment>
<keyword evidence="4 7" id="KW-0067">ATP-binding</keyword>
<keyword evidence="7" id="KW-0963">Cytoplasm</keyword>
<keyword evidence="6 7" id="KW-0030">Aminoacyl-tRNA synthetase</keyword>
<comment type="subunit">
    <text evidence="7">Homodimer.</text>
</comment>
<dbReference type="InterPro" id="IPR045864">
    <property type="entry name" value="aa-tRNA-synth_II/BPL/LPL"/>
</dbReference>
<comment type="subcellular location">
    <subcellularLocation>
        <location evidence="7">Cytoplasm</location>
    </subcellularLocation>
</comment>
<organism evidence="11">
    <name type="scientific">uncultured Acetothermia bacterium</name>
    <dbReference type="NCBI Taxonomy" id="236499"/>
    <lineage>
        <taxon>Bacteria</taxon>
        <taxon>Candidatus Bipolaricaulota</taxon>
        <taxon>environmental samples</taxon>
    </lineage>
</organism>
<evidence type="ECO:0000256" key="5">
    <source>
        <dbReference type="ARBA" id="ARBA00022917"/>
    </source>
</evidence>
<dbReference type="SUPFAM" id="SSF50249">
    <property type="entry name" value="Nucleic acid-binding proteins"/>
    <property type="match status" value="1"/>
</dbReference>
<evidence type="ECO:0000313" key="9">
    <source>
        <dbReference type="EMBL" id="BAL55804.1"/>
    </source>
</evidence>
<dbReference type="EMBL" id="AP011766">
    <property type="protein sequence ID" value="BAL57117.1"/>
    <property type="molecule type" value="Genomic_DNA"/>
</dbReference>
<dbReference type="Pfam" id="PF01336">
    <property type="entry name" value="tRNA_anti-codon"/>
    <property type="match status" value="1"/>
</dbReference>
<protein>
    <recommendedName>
        <fullName evidence="7">Asparagine--tRNA ligase</fullName>
        <ecNumber evidence="7">6.1.1.22</ecNumber>
    </recommendedName>
    <alternativeName>
        <fullName evidence="7">Asparaginyl-tRNA synthetase</fullName>
        <shortName evidence="7">AsnRS</shortName>
    </alternativeName>
</protein>
<dbReference type="Pfam" id="PF00152">
    <property type="entry name" value="tRNA-synt_2"/>
    <property type="match status" value="1"/>
</dbReference>
<accession>H5SLT1</accession>
<dbReference type="GO" id="GO:0003676">
    <property type="term" value="F:nucleic acid binding"/>
    <property type="evidence" value="ECO:0007669"/>
    <property type="project" value="InterPro"/>
</dbReference>